<feature type="non-terminal residue" evidence="2">
    <location>
        <position position="1"/>
    </location>
</feature>
<keyword evidence="2" id="KW-0813">Transport</keyword>
<keyword evidence="2" id="KW-0407">Ion channel</keyword>
<keyword evidence="2" id="KW-0406">Ion transport</keyword>
<dbReference type="EMBL" id="CADCVC010000206">
    <property type="protein sequence ID" value="CAA9451472.1"/>
    <property type="molecule type" value="Genomic_DNA"/>
</dbReference>
<name>A0A6J4QWE7_9ACTN</name>
<proteinExistence type="predicted"/>
<dbReference type="AlphaFoldDB" id="A0A6J4QWE7"/>
<reference evidence="2" key="1">
    <citation type="submission" date="2020-02" db="EMBL/GenBank/DDBJ databases">
        <authorList>
            <person name="Meier V. D."/>
        </authorList>
    </citation>
    <scope>NUCLEOTIDE SEQUENCE</scope>
    <source>
        <strain evidence="2">AVDCRST_MAG80</strain>
    </source>
</reference>
<feature type="compositionally biased region" description="Basic residues" evidence="1">
    <location>
        <begin position="115"/>
        <end position="129"/>
    </location>
</feature>
<gene>
    <name evidence="2" type="ORF">AVDCRST_MAG80-2321</name>
</gene>
<accession>A0A6J4QWE7</accession>
<evidence type="ECO:0000256" key="1">
    <source>
        <dbReference type="SAM" id="MobiDB-lite"/>
    </source>
</evidence>
<evidence type="ECO:0000313" key="2">
    <source>
        <dbReference type="EMBL" id="CAA9451472.1"/>
    </source>
</evidence>
<protein>
    <submittedName>
        <fullName evidence="2">Potassium channel protein</fullName>
    </submittedName>
</protein>
<feature type="region of interest" description="Disordered" evidence="1">
    <location>
        <begin position="90"/>
        <end position="129"/>
    </location>
</feature>
<dbReference type="GO" id="GO:0034220">
    <property type="term" value="P:monoatomic ion transmembrane transport"/>
    <property type="evidence" value="ECO:0007669"/>
    <property type="project" value="UniProtKB-KW"/>
</dbReference>
<feature type="non-terminal residue" evidence="2">
    <location>
        <position position="129"/>
    </location>
</feature>
<sequence length="129" mass="14439">GSNSSCLGPHPFLLRLVAVAERPGVSGPLPPRCHDTRLRGLVLPAGRGVELAKFSLFQRYHAYHRGLRGFLALHDGRQDLHHVLHLHRDRHNPGFRQRGGGAFDGAARPNTRPARAPRQRRRFGARRSL</sequence>
<organism evidence="2">
    <name type="scientific">uncultured Rubrobacteraceae bacterium</name>
    <dbReference type="NCBI Taxonomy" id="349277"/>
    <lineage>
        <taxon>Bacteria</taxon>
        <taxon>Bacillati</taxon>
        <taxon>Actinomycetota</taxon>
        <taxon>Rubrobacteria</taxon>
        <taxon>Rubrobacterales</taxon>
        <taxon>Rubrobacteraceae</taxon>
        <taxon>environmental samples</taxon>
    </lineage>
</organism>